<feature type="signal peptide" evidence="11">
    <location>
        <begin position="1"/>
        <end position="32"/>
    </location>
</feature>
<dbReference type="Gene3D" id="2.40.10.120">
    <property type="match status" value="1"/>
</dbReference>
<feature type="binding site" evidence="10">
    <location>
        <position position="119"/>
    </location>
    <ligand>
        <name>substrate</name>
    </ligand>
</feature>
<evidence type="ECO:0000256" key="2">
    <source>
        <dbReference type="ARBA" id="ARBA00010541"/>
    </source>
</evidence>
<dbReference type="AlphaFoldDB" id="A0A1T5F9V0"/>
<keyword evidence="3 13" id="KW-0645">Protease</keyword>
<dbReference type="Pfam" id="PF00595">
    <property type="entry name" value="PDZ"/>
    <property type="match status" value="1"/>
</dbReference>
<gene>
    <name evidence="13" type="ORF">SAMN05660750_03041</name>
</gene>
<protein>
    <submittedName>
        <fullName evidence="13">Do/DeqQ family serine protease</fullName>
    </submittedName>
</protein>
<dbReference type="InterPro" id="IPR009003">
    <property type="entry name" value="Peptidase_S1_PA"/>
</dbReference>
<comment type="similarity">
    <text evidence="2">Belongs to the peptidase S1C family.</text>
</comment>
<evidence type="ECO:0000256" key="7">
    <source>
        <dbReference type="ARBA" id="ARBA00022801"/>
    </source>
</evidence>
<feature type="binding site" evidence="10">
    <location>
        <begin position="222"/>
        <end position="224"/>
    </location>
    <ligand>
        <name>substrate</name>
    </ligand>
</feature>
<evidence type="ECO:0000256" key="9">
    <source>
        <dbReference type="PIRSR" id="PIRSR611782-1"/>
    </source>
</evidence>
<evidence type="ECO:0000256" key="6">
    <source>
        <dbReference type="ARBA" id="ARBA00022764"/>
    </source>
</evidence>
<organism evidence="13 14">
    <name type="scientific">Bosea thiooxidans</name>
    <dbReference type="NCBI Taxonomy" id="53254"/>
    <lineage>
        <taxon>Bacteria</taxon>
        <taxon>Pseudomonadati</taxon>
        <taxon>Pseudomonadota</taxon>
        <taxon>Alphaproteobacteria</taxon>
        <taxon>Hyphomicrobiales</taxon>
        <taxon>Boseaceae</taxon>
        <taxon>Bosea</taxon>
    </lineage>
</organism>
<dbReference type="SUPFAM" id="SSF50494">
    <property type="entry name" value="Trypsin-like serine proteases"/>
    <property type="match status" value="1"/>
</dbReference>
<evidence type="ECO:0000256" key="3">
    <source>
        <dbReference type="ARBA" id="ARBA00022670"/>
    </source>
</evidence>
<dbReference type="PANTHER" id="PTHR22939:SF129">
    <property type="entry name" value="SERINE PROTEASE HTRA2, MITOCHONDRIAL"/>
    <property type="match status" value="1"/>
</dbReference>
<dbReference type="Gene3D" id="2.30.42.10">
    <property type="match status" value="2"/>
</dbReference>
<keyword evidence="5" id="KW-0677">Repeat</keyword>
<dbReference type="GO" id="GO:0006508">
    <property type="term" value="P:proteolysis"/>
    <property type="evidence" value="ECO:0007669"/>
    <property type="project" value="UniProtKB-KW"/>
</dbReference>
<dbReference type="InterPro" id="IPR011782">
    <property type="entry name" value="Pept_S1C_Do"/>
</dbReference>
<evidence type="ECO:0000256" key="5">
    <source>
        <dbReference type="ARBA" id="ARBA00022737"/>
    </source>
</evidence>
<dbReference type="RefSeq" id="WP_244555597.1">
    <property type="nucleotide sequence ID" value="NZ_FUYX01000008.1"/>
</dbReference>
<comment type="subcellular location">
    <subcellularLocation>
        <location evidence="1">Periplasm</location>
    </subcellularLocation>
</comment>
<feature type="domain" description="PDZ" evidence="12">
    <location>
        <begin position="284"/>
        <end position="360"/>
    </location>
</feature>
<evidence type="ECO:0000256" key="10">
    <source>
        <dbReference type="PIRSR" id="PIRSR611782-2"/>
    </source>
</evidence>
<dbReference type="PRINTS" id="PR00834">
    <property type="entry name" value="PROTEASES2C"/>
</dbReference>
<feature type="chain" id="PRO_5038620605" evidence="11">
    <location>
        <begin position="33"/>
        <end position="478"/>
    </location>
</feature>
<dbReference type="Pfam" id="PF13365">
    <property type="entry name" value="Trypsin_2"/>
    <property type="match status" value="1"/>
</dbReference>
<feature type="active site" description="Charge relay system" evidence="9">
    <location>
        <position position="149"/>
    </location>
</feature>
<keyword evidence="6" id="KW-0574">Periplasm</keyword>
<evidence type="ECO:0000313" key="13">
    <source>
        <dbReference type="EMBL" id="SKB92920.1"/>
    </source>
</evidence>
<dbReference type="Proteomes" id="UP000190130">
    <property type="component" value="Unassembled WGS sequence"/>
</dbReference>
<dbReference type="GO" id="GO:0004252">
    <property type="term" value="F:serine-type endopeptidase activity"/>
    <property type="evidence" value="ECO:0007669"/>
    <property type="project" value="InterPro"/>
</dbReference>
<name>A0A1T5F9V0_9HYPH</name>
<dbReference type="Pfam" id="PF17820">
    <property type="entry name" value="PDZ_6"/>
    <property type="match status" value="1"/>
</dbReference>
<evidence type="ECO:0000259" key="12">
    <source>
        <dbReference type="PROSITE" id="PS50106"/>
    </source>
</evidence>
<dbReference type="InterPro" id="IPR036034">
    <property type="entry name" value="PDZ_sf"/>
</dbReference>
<feature type="active site" description="Charge relay system" evidence="9">
    <location>
        <position position="119"/>
    </location>
</feature>
<feature type="active site" description="Charge relay system" evidence="9">
    <location>
        <position position="224"/>
    </location>
</feature>
<feature type="domain" description="PDZ" evidence="12">
    <location>
        <begin position="380"/>
        <end position="469"/>
    </location>
</feature>
<dbReference type="InterPro" id="IPR001478">
    <property type="entry name" value="PDZ"/>
</dbReference>
<dbReference type="PROSITE" id="PS50106">
    <property type="entry name" value="PDZ"/>
    <property type="match status" value="2"/>
</dbReference>
<evidence type="ECO:0000256" key="1">
    <source>
        <dbReference type="ARBA" id="ARBA00004418"/>
    </source>
</evidence>
<evidence type="ECO:0000256" key="8">
    <source>
        <dbReference type="ARBA" id="ARBA00022825"/>
    </source>
</evidence>
<dbReference type="PANTHER" id="PTHR22939">
    <property type="entry name" value="SERINE PROTEASE FAMILY S1C HTRA-RELATED"/>
    <property type="match status" value="1"/>
</dbReference>
<keyword evidence="8" id="KW-0720">Serine protease</keyword>
<sequence>MIHRPAAHRKTLAMAALAGALMAGVAPWPALGQARQVPETREQVTLSFAPLVKRTAAAVVNVYGARVEKRPQNPFLDDPFFRRFFGDGGFGVPRERVQRSLGSGVVVDAAAGLVVTNNHVIENMSEVKVAFADKREVEATILLRDPRTDLAVLKLADAKNLTAIDLADTDELQVGDIVLAMGNPFGVGQTVTQGIVSALARTQIGVGDAQSFIQTDAAINPGNSGGALIDMKGRVVGINTAIYSRSGGSVGIGFAIPSAMVRLVVDSAKAGAKTVRRPWFGARLQSLTADVADGLGLDRPAGSVVASVVEKGPAELAGLRRSDVILSVDGVNVDDPESFGYRFATRPIGGTTALLVLRGGKRIELPVRLVAAPETRPRDTVKLTSRSPLAGLTVANMSPALAEELSIDTGNEGVVVSEIEEGSTAANVGFQKGDLIMALNGERMTNSREVEAILKDRRRAWEVTISRNGQTITSVFPG</sequence>
<accession>A0A1T5F9V0</accession>
<dbReference type="SUPFAM" id="SSF50156">
    <property type="entry name" value="PDZ domain-like"/>
    <property type="match status" value="2"/>
</dbReference>
<evidence type="ECO:0000313" key="14">
    <source>
        <dbReference type="Proteomes" id="UP000190130"/>
    </source>
</evidence>
<keyword evidence="7" id="KW-0378">Hydrolase</keyword>
<dbReference type="SMART" id="SM00228">
    <property type="entry name" value="PDZ"/>
    <property type="match status" value="2"/>
</dbReference>
<dbReference type="InterPro" id="IPR001940">
    <property type="entry name" value="Peptidase_S1C"/>
</dbReference>
<dbReference type="EMBL" id="FUYX01000008">
    <property type="protein sequence ID" value="SKB92920.1"/>
    <property type="molecule type" value="Genomic_DNA"/>
</dbReference>
<evidence type="ECO:0000256" key="4">
    <source>
        <dbReference type="ARBA" id="ARBA00022729"/>
    </source>
</evidence>
<reference evidence="13 14" key="1">
    <citation type="submission" date="2017-02" db="EMBL/GenBank/DDBJ databases">
        <authorList>
            <person name="Peterson S.W."/>
        </authorList>
    </citation>
    <scope>NUCLEOTIDE SEQUENCE [LARGE SCALE GENOMIC DNA]</scope>
    <source>
        <strain evidence="13 14">DSM 9653</strain>
    </source>
</reference>
<proteinExistence type="inferred from homology"/>
<keyword evidence="4 11" id="KW-0732">Signal</keyword>
<dbReference type="InterPro" id="IPR041489">
    <property type="entry name" value="PDZ_6"/>
</dbReference>
<evidence type="ECO:0000256" key="11">
    <source>
        <dbReference type="SAM" id="SignalP"/>
    </source>
</evidence>
<dbReference type="NCBIfam" id="TIGR02037">
    <property type="entry name" value="degP_htrA_DO"/>
    <property type="match status" value="1"/>
</dbReference>
<feature type="binding site" evidence="10">
    <location>
        <position position="149"/>
    </location>
    <ligand>
        <name>substrate</name>
    </ligand>
</feature>